<dbReference type="KEGG" id="mmag:MMAD_33700"/>
<evidence type="ECO:0000259" key="4">
    <source>
        <dbReference type="PROSITE" id="PS50995"/>
    </source>
</evidence>
<proteinExistence type="predicted"/>
<dbReference type="PROSITE" id="PS01117">
    <property type="entry name" value="HTH_MARR_1"/>
    <property type="match status" value="1"/>
</dbReference>
<dbReference type="SUPFAM" id="SSF46785">
    <property type="entry name" value="Winged helix' DNA-binding domain"/>
    <property type="match status" value="1"/>
</dbReference>
<dbReference type="PROSITE" id="PS50995">
    <property type="entry name" value="HTH_MARR_2"/>
    <property type="match status" value="1"/>
</dbReference>
<dbReference type="InterPro" id="IPR000835">
    <property type="entry name" value="HTH_MarR-typ"/>
</dbReference>
<dbReference type="Pfam" id="PF12802">
    <property type="entry name" value="MarR_2"/>
    <property type="match status" value="1"/>
</dbReference>
<organism evidence="5 6">
    <name type="scientific">Mycolicibacterium madagascariense</name>
    <dbReference type="NCBI Taxonomy" id="212765"/>
    <lineage>
        <taxon>Bacteria</taxon>
        <taxon>Bacillati</taxon>
        <taxon>Actinomycetota</taxon>
        <taxon>Actinomycetes</taxon>
        <taxon>Mycobacteriales</taxon>
        <taxon>Mycobacteriaceae</taxon>
        <taxon>Mycolicibacterium</taxon>
    </lineage>
</organism>
<keyword evidence="1" id="KW-0805">Transcription regulation</keyword>
<name>A0A7I7XJ05_9MYCO</name>
<dbReference type="AlphaFoldDB" id="A0A7I7XJ05"/>
<dbReference type="InterPro" id="IPR036388">
    <property type="entry name" value="WH-like_DNA-bd_sf"/>
</dbReference>
<keyword evidence="6" id="KW-1185">Reference proteome</keyword>
<evidence type="ECO:0000256" key="1">
    <source>
        <dbReference type="ARBA" id="ARBA00023015"/>
    </source>
</evidence>
<dbReference type="SMART" id="SM00347">
    <property type="entry name" value="HTH_MARR"/>
    <property type="match status" value="1"/>
</dbReference>
<dbReference type="Gene3D" id="1.10.10.10">
    <property type="entry name" value="Winged helix-like DNA-binding domain superfamily/Winged helix DNA-binding domain"/>
    <property type="match status" value="1"/>
</dbReference>
<dbReference type="GO" id="GO:0003700">
    <property type="term" value="F:DNA-binding transcription factor activity"/>
    <property type="evidence" value="ECO:0007669"/>
    <property type="project" value="InterPro"/>
</dbReference>
<dbReference type="Proteomes" id="UP000466517">
    <property type="component" value="Chromosome"/>
</dbReference>
<dbReference type="PANTHER" id="PTHR42756">
    <property type="entry name" value="TRANSCRIPTIONAL REGULATOR, MARR"/>
    <property type="match status" value="1"/>
</dbReference>
<gene>
    <name evidence="5" type="ORF">MMAD_33700</name>
</gene>
<evidence type="ECO:0000256" key="3">
    <source>
        <dbReference type="ARBA" id="ARBA00023163"/>
    </source>
</evidence>
<dbReference type="RefSeq" id="WP_163739351.1">
    <property type="nucleotide sequence ID" value="NZ_JACKTE010000007.1"/>
</dbReference>
<evidence type="ECO:0000256" key="2">
    <source>
        <dbReference type="ARBA" id="ARBA00023125"/>
    </source>
</evidence>
<keyword evidence="3" id="KW-0804">Transcription</keyword>
<dbReference type="PANTHER" id="PTHR42756:SF1">
    <property type="entry name" value="TRANSCRIPTIONAL REPRESSOR OF EMRAB OPERON"/>
    <property type="match status" value="1"/>
</dbReference>
<reference evidence="5 6" key="1">
    <citation type="journal article" date="2019" name="Emerg. Microbes Infect.">
        <title>Comprehensive subspecies identification of 175 nontuberculous mycobacteria species based on 7547 genomic profiles.</title>
        <authorList>
            <person name="Matsumoto Y."/>
            <person name="Kinjo T."/>
            <person name="Motooka D."/>
            <person name="Nabeya D."/>
            <person name="Jung N."/>
            <person name="Uechi K."/>
            <person name="Horii T."/>
            <person name="Iida T."/>
            <person name="Fujita J."/>
            <person name="Nakamura S."/>
        </authorList>
    </citation>
    <scope>NUCLEOTIDE SEQUENCE [LARGE SCALE GENOMIC DNA]</scope>
    <source>
        <strain evidence="5 6">JCM 13574</strain>
    </source>
</reference>
<sequence length="158" mass="17631">MTDAARRRHLERLLSADLRELTAQTEWTTREFAERTQLSNNEFRALIFVVVSESTPEEMTATVLRKQMGLSAAAITSLAHRLAEGGFLHKESYPGDRRKVILRPTAHGADAVRGFFAAVARDTHVAMADLPDEDLEAAHRAFAALVEAMKDFRAHSED</sequence>
<feature type="domain" description="HTH marR-type" evidence="4">
    <location>
        <begin position="7"/>
        <end position="151"/>
    </location>
</feature>
<accession>A0A7I7XJ05</accession>
<keyword evidence="2" id="KW-0238">DNA-binding</keyword>
<protein>
    <recommendedName>
        <fullName evidence="4">HTH marR-type domain-containing protein</fullName>
    </recommendedName>
</protein>
<evidence type="ECO:0000313" key="6">
    <source>
        <dbReference type="Proteomes" id="UP000466517"/>
    </source>
</evidence>
<dbReference type="InterPro" id="IPR036390">
    <property type="entry name" value="WH_DNA-bd_sf"/>
</dbReference>
<dbReference type="InterPro" id="IPR023187">
    <property type="entry name" value="Tscrpt_reg_MarR-type_CS"/>
</dbReference>
<dbReference type="GO" id="GO:0003677">
    <property type="term" value="F:DNA binding"/>
    <property type="evidence" value="ECO:0007669"/>
    <property type="project" value="UniProtKB-KW"/>
</dbReference>
<evidence type="ECO:0000313" key="5">
    <source>
        <dbReference type="EMBL" id="BBZ29075.1"/>
    </source>
</evidence>
<dbReference type="EMBL" id="AP022610">
    <property type="protein sequence ID" value="BBZ29075.1"/>
    <property type="molecule type" value="Genomic_DNA"/>
</dbReference>